<organism evidence="2 3">
    <name type="scientific">Gemmatimonas aurantiaca</name>
    <dbReference type="NCBI Taxonomy" id="173480"/>
    <lineage>
        <taxon>Bacteria</taxon>
        <taxon>Pseudomonadati</taxon>
        <taxon>Gemmatimonadota</taxon>
        <taxon>Gemmatimonadia</taxon>
        <taxon>Gemmatimonadales</taxon>
        <taxon>Gemmatimonadaceae</taxon>
        <taxon>Gemmatimonas</taxon>
    </lineage>
</organism>
<sequence length="340" mass="36147">MAEDLRVALWQQTDAGDLSPVTSQENSPALARYLAFRRSLPPRPPLERRTVRARGIDFAVYLTPSVPDVPPLLCVNGGLLFDHKLLWPALAPLAASRQLIFYDQRGRGDSGVPPGMQASRIEFDGGDMPALRTALGIDQWDVLGHSWGGGIAMLGASAEAALQRSASSAGLPAIRRLVLVNAVGVSSEWLPPLHEAGLARLSAAARDRLAALDPARLTVPDLAFHAEYAQAFFPAWFADQQFAASVNPPLGTSATGAVIAARLRRDGYDWRSALRDVAPPTLVVHGAADVLPLSEATRTAALLGEAQVVPVEEAGHNPFWEAPDAFFAAVQAFLGGAPLP</sequence>
<dbReference type="Proteomes" id="UP000264071">
    <property type="component" value="Unassembled WGS sequence"/>
</dbReference>
<dbReference type="PANTHER" id="PTHR43798:SF33">
    <property type="entry name" value="HYDROLASE, PUTATIVE (AFU_ORTHOLOGUE AFUA_2G14860)-RELATED"/>
    <property type="match status" value="1"/>
</dbReference>
<accession>A0A3D4V9Y7</accession>
<dbReference type="Pfam" id="PF12697">
    <property type="entry name" value="Abhydrolase_6"/>
    <property type="match status" value="1"/>
</dbReference>
<dbReference type="AlphaFoldDB" id="A0A3D4V9Y7"/>
<dbReference type="GO" id="GO:0016020">
    <property type="term" value="C:membrane"/>
    <property type="evidence" value="ECO:0007669"/>
    <property type="project" value="TreeGrafter"/>
</dbReference>
<dbReference type="GO" id="GO:0016787">
    <property type="term" value="F:hydrolase activity"/>
    <property type="evidence" value="ECO:0007669"/>
    <property type="project" value="UniProtKB-KW"/>
</dbReference>
<dbReference type="SUPFAM" id="SSF53474">
    <property type="entry name" value="alpha/beta-Hydrolases"/>
    <property type="match status" value="1"/>
</dbReference>
<gene>
    <name evidence="2" type="ORF">DGD08_12120</name>
</gene>
<dbReference type="EMBL" id="DPIY01000010">
    <property type="protein sequence ID" value="HCT57940.1"/>
    <property type="molecule type" value="Genomic_DNA"/>
</dbReference>
<reference evidence="2 3" key="1">
    <citation type="journal article" date="2018" name="Nat. Biotechnol.">
        <title>A standardized bacterial taxonomy based on genome phylogeny substantially revises the tree of life.</title>
        <authorList>
            <person name="Parks D.H."/>
            <person name="Chuvochina M."/>
            <person name="Waite D.W."/>
            <person name="Rinke C."/>
            <person name="Skarshewski A."/>
            <person name="Chaumeil P.A."/>
            <person name="Hugenholtz P."/>
        </authorList>
    </citation>
    <scope>NUCLEOTIDE SEQUENCE [LARGE SCALE GENOMIC DNA]</scope>
    <source>
        <strain evidence="2">UBA8844</strain>
    </source>
</reference>
<evidence type="ECO:0000313" key="3">
    <source>
        <dbReference type="Proteomes" id="UP000264071"/>
    </source>
</evidence>
<evidence type="ECO:0000313" key="2">
    <source>
        <dbReference type="EMBL" id="HCT57940.1"/>
    </source>
</evidence>
<proteinExistence type="predicted"/>
<dbReference type="PANTHER" id="PTHR43798">
    <property type="entry name" value="MONOACYLGLYCEROL LIPASE"/>
    <property type="match status" value="1"/>
</dbReference>
<feature type="domain" description="AB hydrolase-1" evidence="1">
    <location>
        <begin position="72"/>
        <end position="329"/>
    </location>
</feature>
<evidence type="ECO:0000259" key="1">
    <source>
        <dbReference type="Pfam" id="PF12697"/>
    </source>
</evidence>
<keyword evidence="2" id="KW-0378">Hydrolase</keyword>
<comment type="caution">
    <text evidence="2">The sequence shown here is derived from an EMBL/GenBank/DDBJ whole genome shotgun (WGS) entry which is preliminary data.</text>
</comment>
<dbReference type="Gene3D" id="3.40.50.1820">
    <property type="entry name" value="alpha/beta hydrolase"/>
    <property type="match status" value="1"/>
</dbReference>
<protein>
    <submittedName>
        <fullName evidence="2">Alpha/beta hydrolase</fullName>
    </submittedName>
</protein>
<name>A0A3D4V9Y7_9BACT</name>
<dbReference type="InterPro" id="IPR000073">
    <property type="entry name" value="AB_hydrolase_1"/>
</dbReference>
<dbReference type="InterPro" id="IPR029058">
    <property type="entry name" value="AB_hydrolase_fold"/>
</dbReference>
<dbReference type="InterPro" id="IPR050266">
    <property type="entry name" value="AB_hydrolase_sf"/>
</dbReference>